<evidence type="ECO:0008006" key="3">
    <source>
        <dbReference type="Google" id="ProtNLM"/>
    </source>
</evidence>
<dbReference type="AlphaFoldDB" id="A0A329R480"/>
<reference evidence="1 2" key="1">
    <citation type="submission" date="2018-04" db="EMBL/GenBank/DDBJ databases">
        <title>Paenibacillus taichungensis Genome sequencing and assembly.</title>
        <authorList>
            <person name="Xu J."/>
            <person name="Rensing C."/>
            <person name="Mazhar H.S."/>
        </authorList>
    </citation>
    <scope>NUCLEOTIDE SEQUENCE [LARGE SCALE GENOMIC DNA]</scope>
    <source>
        <strain evidence="1 2">NC1</strain>
    </source>
</reference>
<evidence type="ECO:0000313" key="2">
    <source>
        <dbReference type="Proteomes" id="UP000250642"/>
    </source>
</evidence>
<comment type="caution">
    <text evidence="1">The sequence shown here is derived from an EMBL/GenBank/DDBJ whole genome shotgun (WGS) entry which is preliminary data.</text>
</comment>
<proteinExistence type="predicted"/>
<evidence type="ECO:0000313" key="1">
    <source>
        <dbReference type="EMBL" id="RAW19321.1"/>
    </source>
</evidence>
<accession>A0A329R480</accession>
<protein>
    <recommendedName>
        <fullName evidence="3">DUF2971 domain-containing protein</fullName>
    </recommendedName>
</protein>
<dbReference type="Pfam" id="PF11185">
    <property type="entry name" value="DUF2971"/>
    <property type="match status" value="1"/>
</dbReference>
<name>A0A329R480_9BACL</name>
<organism evidence="1 2">
    <name type="scientific">Paenibacillus taichungensis</name>
    <dbReference type="NCBI Taxonomy" id="484184"/>
    <lineage>
        <taxon>Bacteria</taxon>
        <taxon>Bacillati</taxon>
        <taxon>Bacillota</taxon>
        <taxon>Bacilli</taxon>
        <taxon>Bacillales</taxon>
        <taxon>Paenibacillaceae</taxon>
        <taxon>Paenibacillus</taxon>
    </lineage>
</organism>
<dbReference type="Proteomes" id="UP000250642">
    <property type="component" value="Unassembled WGS sequence"/>
</dbReference>
<dbReference type="InterPro" id="IPR021352">
    <property type="entry name" value="DUF2971"/>
</dbReference>
<sequence length="287" mass="34171">MKIREHEEKLYYHYCSVNTFVKIIENSTIRASNPFKMNDTQEFKWLFKFIPEVIESYVSVLTDEKQKEQYKYFYIETLTEIYEGYYSEQVNPYIACFSEEGDILSQWRSYADNSRGVAIGFSLEEFKKHQLIEIININYDLKQQKELLLQALIDFGLEDPTNLNFDRMKHVFTAATIAIEHILDKSIYCKNPAFSEEKEVRLVYNPEKYSPFNQEQSQLIVSDIQFRNDNEKLISYYDINFSEFKKEVVKEIYIGSNSKLNDRDLTLFLEKNGYYNLEIKSSASTYR</sequence>
<gene>
    <name evidence="1" type="ORF">DC345_00625</name>
</gene>
<dbReference type="RefSeq" id="WP_113051462.1">
    <property type="nucleotide sequence ID" value="NZ_QEVW01000001.1"/>
</dbReference>
<dbReference type="EMBL" id="QEVW01000001">
    <property type="protein sequence ID" value="RAW19321.1"/>
    <property type="molecule type" value="Genomic_DNA"/>
</dbReference>